<protein>
    <submittedName>
        <fullName evidence="2">Uncharacterized protein</fullName>
    </submittedName>
</protein>
<keyword evidence="3" id="KW-1185">Reference proteome</keyword>
<evidence type="ECO:0000256" key="1">
    <source>
        <dbReference type="SAM" id="MobiDB-lite"/>
    </source>
</evidence>
<dbReference type="Proteomes" id="UP000414136">
    <property type="component" value="Unassembled WGS sequence"/>
</dbReference>
<evidence type="ECO:0000313" key="3">
    <source>
        <dbReference type="Proteomes" id="UP000414136"/>
    </source>
</evidence>
<accession>A0A5E5ALB7</accession>
<dbReference type="RefSeq" id="WP_150627195.1">
    <property type="nucleotide sequence ID" value="NZ_CABPSQ010000012.1"/>
</dbReference>
<reference evidence="2 3" key="1">
    <citation type="submission" date="2019-08" db="EMBL/GenBank/DDBJ databases">
        <authorList>
            <person name="Peeters C."/>
        </authorList>
    </citation>
    <scope>NUCLEOTIDE SEQUENCE [LARGE SCALE GENOMIC DNA]</scope>
    <source>
        <strain evidence="2 3">LMG 31118</strain>
    </source>
</reference>
<evidence type="ECO:0000313" key="2">
    <source>
        <dbReference type="EMBL" id="VVE73323.1"/>
    </source>
</evidence>
<gene>
    <name evidence="2" type="ORF">PCA31118_04500</name>
</gene>
<dbReference type="InterPro" id="IPR006311">
    <property type="entry name" value="TAT_signal"/>
</dbReference>
<proteinExistence type="predicted"/>
<dbReference type="EMBL" id="CABPSQ010000012">
    <property type="protein sequence ID" value="VVE73323.1"/>
    <property type="molecule type" value="Genomic_DNA"/>
</dbReference>
<organism evidence="2 3">
    <name type="scientific">Pandoraea captiosa</name>
    <dbReference type="NCBI Taxonomy" id="2508302"/>
    <lineage>
        <taxon>Bacteria</taxon>
        <taxon>Pseudomonadati</taxon>
        <taxon>Pseudomonadota</taxon>
        <taxon>Betaproteobacteria</taxon>
        <taxon>Burkholderiales</taxon>
        <taxon>Burkholderiaceae</taxon>
        <taxon>Pandoraea</taxon>
    </lineage>
</organism>
<feature type="compositionally biased region" description="Low complexity" evidence="1">
    <location>
        <begin position="1"/>
        <end position="23"/>
    </location>
</feature>
<feature type="region of interest" description="Disordered" evidence="1">
    <location>
        <begin position="1"/>
        <end position="25"/>
    </location>
</feature>
<sequence length="2106" mass="227265">MRGLHSAQSQDKPSSSPDVSPDSPSRRRFLWQSAALGAAPALAHASPAADAEFSARRTANGFAFLHRGQVVWAVDVRWLAHPSSCLLSSGPEHAQVSLPRAAMPGALVPCTLSARLSRVDGRLRLSVEHALGNGAVDLDSWLNGHADLSLGPIAMPFDIHTAMVSIAPDRPVMGFLTPDLGLRLHADAAFTVHDRELSGVFDECLVAPAIDMQTRLVPNAAPRVAHLTLRSVTSGGARVHPRPKDTQLQCAAFTASQLRFEYSEHTHGAAILAWLASADAPVTLHSASLGWVDSPRVSLLAQSLSFGRVISDEPASLLVAATSNATLHANDLVLHGACVDCEPLVMREGGARSRPSRSSQSPLSRSVVWQRGVLRDNDGVSVQLHFREGATPPDPDAITELLDSIPLPGKRISLRGVEIEFTRPEDGLWLRASLDGYSLARQFGRYVVTLDGTRSVGDNVKPPMLHLRLPPQSFSEQAFYRAPPTADRNAKWPPAGANMRLGADRNEIARQGITQADRIDAAITMRDRPDGSDESIPQAARSALRVAGDTVLRFTPRAGRHDSFELSLSALLDPRRWQFRIAPQARRTSDAAGQASLDDVTDIELPWRVHLSPDENALLSASPQRLRDTNTFNPLFYLRPHAPQGMPRLNGPSADLPLRAIASPDHGRTWMHFGSTTAPTGTRPPVDPVRTALDEQDRNELVWLTSRWRESAIAGTANVENGVYIPQPIRAQRLLLSALGGSMRSTGRWDPPALKLDVPPSGNPVVAMSIEAWDHASTLGRAHHDRVVYRGYLMPFGFRVALIKMTTREVEFVPGRGYLAIPVQRYFIHPEDPVKVFPCAVGQPLESLNGFFQPERFEMLLDGDLQIYNPAAKDILGFGQDAFWVCAPPSDRQAPFPFRLRIGNSGHGNVPMAFVSNRVIHDPAQMRQVADEFNRNGVLLTTDAAKITFAPSVRQGDTRFTTHAATINAVVNDTVINSALLESQHQPPFYPVLVTADVELDAIQRTSGQKNPQRSRVRYAQLYRNVGFTQPKPAGATTAQGNPAEVFLTLTTPASMSFTGAGERGGGVATPNMTANALSRSKGLISGFVDLASPQGQKPSAPVLRALRRIEAGENPAVASTRTTTSTSVEVGGFDNPFATDAKLLGLIPLREVFKVVGLSDLPAFVESIDEAIAEQTGDVAAKLSAFGAQVRDAAISMIRQLDDQTSFVATDEGKQLRADLVSMQTAAALLAQSQSDLPERLQKTVTLTTRIRQLDAALRAIAAHPESLLNLNAIQEIRTTYVTPLVDAVTQARAQVGQALDQACKEANAQIDALVQQLQNEVSDAYSAVCDRFAQQVLEYAATHRQGLIALANSVRDADDVLTQLRWLAQCYDDYYQRGFGIPDVVQQFKDSAPVRDVTDALNQVRASVQTLATTHTTEWRKLCQTAVGMGLAVEDAWNKKKRDYPAQAKACAAPFTVLSRHLHDLVLAGHAGEVTDDMLLAPFNRAHQILLEVLASLDRAPDDLNLLEDETVTKALAALDAASHAMRKAIVGVEAAVRHLHQVLKQNSWRALASSVLTQYVDQTVATLSVAANAGSDTLHVALALCEAIGSLVDLRLDGTPAAAPTVAGQGYSPPVEKVRQSIVAIDATLRRIAQTAWRGIDAILKPLSALKAPPAELTPLIGAKLIDRTNDVRTRAAQCSADYAKAAGAPNGLTAQDVLALNQKLGGLADAINDWIRLIHGLPVQIEARALDMLRDAVQTLLASVVPARISADLNVKRQIEGYDNIFVASHRDIRSCLELKAHVETDLIARKTNSTITGSLTNFEIKLLEMVTLGITRLAFSADNGKMHLESPQIDGVTIGKPLDFLEGLEAWMNGSNGPFVLPMPSGVRAGYRMSGANIPLGPILVINYSFEAAVELPFDDRAAIFSVAVGSKANPCLVSVPPYGGGMFFAMHMAGTRLVSLEAAIEYGLVGGFKRGVVEGMGRVVIGLYITKNADGGLLEGYFYAGGHATIAHFISISVDLRIQVRYSSKGRVDGSGRFSVSIGAGPFSWTFRYSVEYHANTKAAGVLATTSGCEHRDAPPTPPGTPDDLQPVNLLDGNLWAQYRDAFALGDTRARANTES</sequence>
<dbReference type="PROSITE" id="PS51318">
    <property type="entry name" value="TAT"/>
    <property type="match status" value="1"/>
</dbReference>
<dbReference type="OrthoDB" id="516973at2"/>
<name>A0A5E5ALB7_9BURK</name>